<dbReference type="GO" id="GO:0000779">
    <property type="term" value="C:condensed chromosome, centromeric region"/>
    <property type="evidence" value="ECO:0007669"/>
    <property type="project" value="TreeGrafter"/>
</dbReference>
<dbReference type="InterPro" id="IPR011989">
    <property type="entry name" value="ARM-like"/>
</dbReference>
<feature type="compositionally biased region" description="Polar residues" evidence="7">
    <location>
        <begin position="1366"/>
        <end position="1379"/>
    </location>
</feature>
<dbReference type="GO" id="GO:0000796">
    <property type="term" value="C:condensin complex"/>
    <property type="evidence" value="ECO:0007669"/>
    <property type="project" value="TreeGrafter"/>
</dbReference>
<keyword evidence="6" id="KW-0131">Cell cycle</keyword>
<feature type="compositionally biased region" description="Basic and acidic residues" evidence="7">
    <location>
        <begin position="484"/>
        <end position="500"/>
    </location>
</feature>
<gene>
    <name evidence="9" type="ORF">CEUSTIGMA_g5232.t1</name>
</gene>
<evidence type="ECO:0000256" key="1">
    <source>
        <dbReference type="ARBA" id="ARBA00004123"/>
    </source>
</evidence>
<organism evidence="9 10">
    <name type="scientific">Chlamydomonas eustigma</name>
    <dbReference type="NCBI Taxonomy" id="1157962"/>
    <lineage>
        <taxon>Eukaryota</taxon>
        <taxon>Viridiplantae</taxon>
        <taxon>Chlorophyta</taxon>
        <taxon>core chlorophytes</taxon>
        <taxon>Chlorophyceae</taxon>
        <taxon>CS clade</taxon>
        <taxon>Chlamydomonadales</taxon>
        <taxon>Chlamydomonadaceae</taxon>
        <taxon>Chlamydomonas</taxon>
    </lineage>
</organism>
<keyword evidence="5" id="KW-0539">Nucleus</keyword>
<keyword evidence="10" id="KW-1185">Reference proteome</keyword>
<accession>A0A250X4E7</accession>
<dbReference type="EMBL" id="BEGY01000027">
    <property type="protein sequence ID" value="GAX77789.1"/>
    <property type="molecule type" value="Genomic_DNA"/>
</dbReference>
<feature type="compositionally biased region" description="Low complexity" evidence="7">
    <location>
        <begin position="1571"/>
        <end position="1583"/>
    </location>
</feature>
<evidence type="ECO:0000256" key="4">
    <source>
        <dbReference type="ARBA" id="ARBA00023067"/>
    </source>
</evidence>
<feature type="domain" description="Condensin complex subunit 1 C-terminal" evidence="8">
    <location>
        <begin position="978"/>
        <end position="1091"/>
    </location>
</feature>
<name>A0A250X4E7_9CHLO</name>
<protein>
    <recommendedName>
        <fullName evidence="8">Condensin complex subunit 1 C-terminal domain-containing protein</fullName>
    </recommendedName>
</protein>
<comment type="caution">
    <text evidence="9">The sequence shown here is derived from an EMBL/GenBank/DDBJ whole genome shotgun (WGS) entry which is preliminary data.</text>
</comment>
<comment type="subcellular location">
    <subcellularLocation>
        <location evidence="1">Nucleus</location>
    </subcellularLocation>
</comment>
<dbReference type="PANTHER" id="PTHR14222:SF1">
    <property type="entry name" value="CONDENSIN-2 COMPLEX SUBUNIT D3"/>
    <property type="match status" value="1"/>
</dbReference>
<dbReference type="GO" id="GO:0007076">
    <property type="term" value="P:mitotic chromosome condensation"/>
    <property type="evidence" value="ECO:0007669"/>
    <property type="project" value="InterPro"/>
</dbReference>
<evidence type="ECO:0000313" key="9">
    <source>
        <dbReference type="EMBL" id="GAX77789.1"/>
    </source>
</evidence>
<dbReference type="InterPro" id="IPR016024">
    <property type="entry name" value="ARM-type_fold"/>
</dbReference>
<feature type="compositionally biased region" description="Gly residues" evidence="7">
    <location>
        <begin position="1202"/>
        <end position="1211"/>
    </location>
</feature>
<feature type="region of interest" description="Disordered" evidence="7">
    <location>
        <begin position="1192"/>
        <end position="1211"/>
    </location>
</feature>
<evidence type="ECO:0000259" key="8">
    <source>
        <dbReference type="Pfam" id="PF12717"/>
    </source>
</evidence>
<evidence type="ECO:0000256" key="3">
    <source>
        <dbReference type="ARBA" id="ARBA00022776"/>
    </source>
</evidence>
<dbReference type="GO" id="GO:0051301">
    <property type="term" value="P:cell division"/>
    <property type="evidence" value="ECO:0007669"/>
    <property type="project" value="UniProtKB-KW"/>
</dbReference>
<evidence type="ECO:0000256" key="7">
    <source>
        <dbReference type="SAM" id="MobiDB-lite"/>
    </source>
</evidence>
<feature type="region of interest" description="Disordered" evidence="7">
    <location>
        <begin position="454"/>
        <end position="512"/>
    </location>
</feature>
<dbReference type="Gene3D" id="1.25.10.10">
    <property type="entry name" value="Leucine-rich Repeat Variant"/>
    <property type="match status" value="1"/>
</dbReference>
<feature type="region of interest" description="Disordered" evidence="7">
    <location>
        <begin position="1559"/>
        <end position="1592"/>
    </location>
</feature>
<dbReference type="PANTHER" id="PTHR14222">
    <property type="entry name" value="CONDENSIN"/>
    <property type="match status" value="1"/>
</dbReference>
<proteinExistence type="predicted"/>
<dbReference type="GO" id="GO:0042393">
    <property type="term" value="F:histone binding"/>
    <property type="evidence" value="ECO:0007669"/>
    <property type="project" value="TreeGrafter"/>
</dbReference>
<dbReference type="OrthoDB" id="10263978at2759"/>
<dbReference type="Proteomes" id="UP000232323">
    <property type="component" value="Unassembled WGS sequence"/>
</dbReference>
<reference evidence="9 10" key="1">
    <citation type="submission" date="2017-08" db="EMBL/GenBank/DDBJ databases">
        <title>Acidophilic green algal genome provides insights into adaptation to an acidic environment.</title>
        <authorList>
            <person name="Hirooka S."/>
            <person name="Hirose Y."/>
            <person name="Kanesaki Y."/>
            <person name="Higuchi S."/>
            <person name="Fujiwara T."/>
            <person name="Onuma R."/>
            <person name="Era A."/>
            <person name="Ohbayashi R."/>
            <person name="Uzuka A."/>
            <person name="Nozaki H."/>
            <person name="Yoshikawa H."/>
            <person name="Miyagishima S.Y."/>
        </authorList>
    </citation>
    <scope>NUCLEOTIDE SEQUENCE [LARGE SCALE GENOMIC DNA]</scope>
    <source>
        <strain evidence="9 10">NIES-2499</strain>
    </source>
</reference>
<evidence type="ECO:0000256" key="5">
    <source>
        <dbReference type="ARBA" id="ARBA00023242"/>
    </source>
</evidence>
<feature type="region of interest" description="Disordered" evidence="7">
    <location>
        <begin position="44"/>
        <end position="102"/>
    </location>
</feature>
<keyword evidence="2" id="KW-0132">Cell division</keyword>
<dbReference type="STRING" id="1157962.A0A250X4E7"/>
<dbReference type="GO" id="GO:0005634">
    <property type="term" value="C:nucleus"/>
    <property type="evidence" value="ECO:0007669"/>
    <property type="project" value="UniProtKB-SubCell"/>
</dbReference>
<feature type="region of interest" description="Disordered" evidence="7">
    <location>
        <begin position="1366"/>
        <end position="1406"/>
    </location>
</feature>
<sequence>MAASLYTILLTLPGSPFSGFFDTLTFTAFLHVLRKAIADMSAAKYPPDSAQAKKKETSKSKGSKDGRHTSHVAGCTDKEEAGSSEGEPPEQQGLREKARSQMCPSHSGLDGLSFCVQSLMDLTAFLKVFGLKDHPDVMSSLVEICVDLTRCLDQPPLAPWTPESICVEGRKQGRSTKSAGASSITPADAAYKVLFLLLSKEHGEPGVTASAICQSLASTMMGQAQPLVTLLGQGAAMKRGTATLDASSRRTAAVHFVGDAIKKLSDEDCMVRPAMSLIRFICTRVPDKADCRAAASSSAAELMVALSHRCVISDQAMFLYHLSHSAKVQHRMMAVEVSQALLMAIASPFATDQALKTIGDGHGHALQVAPWSAVCLGILFHRSSDKAAVVRGRAMSHLVSCFHSFPQSLSAENDKERVEKNGFLLAMCGAPYHTAAIVTSGDYDKNGGQARRFHREGAEVEKWGQRTRKDVNSGRRKGSGFDEVDGRGDEASEKGGKDHWASPQAPTERQQCSAVVQPTGQTMLDLNPVMALASQRCQDDKGAVRKVALQLLEAVLLLRGGLSAPLGIVPDGQIVLPFEAAASDPLVSVRRAAMSACARLVQAFPHNPACCDLWTRCTLPMVRDVETSVQEEAVKQTQELLFSRAAASVGAEVGSEAAELLPLLVALQHLGRSTAGCLGRALAALMVKKSVDMAKVAKGLENILTGLANSSRTSPAAMGAWLLLEQVASQDPKAPSWKFLKVQWEAMRAAAAVGLSCTASVAQEGSRLLWVISHAAMRFPPEEASELAKDLVQALLEFNLAAPAVAAHVAALHKLHQVASSTGGSDTKQGVAQQQRRWCHQVLEAALDVLVQYMEAGSRQASQGEGSRDMDAWGWRASIALFTAGEVTLLKQAPVPGGLVVRVQAMTAQQQSKQLLEPVRHGDPFSAAAAELREGCDAALQGHAWVCLGKLCLADETLAKRCLPLFVQELSKSPIAVTRNNILVALADMVTHFTAIGDCHVPRLAACVLDPHPLVRTQALALLAHLLLKDFVKWKGGLFLSFLMALVDPSQQVRQLAEYLLGDTLASKAPALAYNHFIESIFVLNACKAFERAGKSLSANISLGTQCDGGIGSGLLNLAGSDVVMRAKRDHVYQTLLKRMAQEHKLHLQFNLVSEVLGKISEGSMPIDECEEVTGDILRLLASKEMRASQSKIVASEDDGAPGEGVGSGGGGGEALSLAKGKLLGALMKKHLVDAVVPIMLEMRSMMQACKHPLLGQLMVTLACLLRDHKAEIEDILAADRQLAREIVYDMKQAELIAKADSATKHQVLATITLPLAGSSASQVGGIMELGTLHIQTDNDRAAEVEVGKVEVMGIVPTHTKVKSNLPQTVSTDAPSSVSHGRKSMPPPPPPFGGMFSAKTPSADRRASLGSGFGKTPLTGLISHRPLSTSAAATPAPLSSTRMLYVLRRDKIDDAEGENIKNMNNGVDTIVNMKSPGIAEMKPLQVWNVNITANESQKMTVERSKEASRRIQKATHVVHRVAADAAVLLIDGIDAENMAPLPKADGSVVMAEDEAIAGRRRKGGRSSFAVTTTAAASGLAAGNGHRKRRGGA</sequence>
<feature type="compositionally biased region" description="Basic and acidic residues" evidence="7">
    <location>
        <begin position="51"/>
        <end position="68"/>
    </location>
</feature>
<evidence type="ECO:0000313" key="10">
    <source>
        <dbReference type="Proteomes" id="UP000232323"/>
    </source>
</evidence>
<dbReference type="InterPro" id="IPR026971">
    <property type="entry name" value="CND1/NCAPD3"/>
</dbReference>
<feature type="compositionally biased region" description="Basic and acidic residues" evidence="7">
    <location>
        <begin position="455"/>
        <end position="473"/>
    </location>
</feature>
<keyword evidence="4" id="KW-0226">DNA condensation</keyword>
<dbReference type="Pfam" id="PF12717">
    <property type="entry name" value="Cnd1"/>
    <property type="match status" value="1"/>
</dbReference>
<evidence type="ECO:0000256" key="6">
    <source>
        <dbReference type="ARBA" id="ARBA00023306"/>
    </source>
</evidence>
<evidence type="ECO:0000256" key="2">
    <source>
        <dbReference type="ARBA" id="ARBA00022618"/>
    </source>
</evidence>
<dbReference type="SUPFAM" id="SSF48371">
    <property type="entry name" value="ARM repeat"/>
    <property type="match status" value="1"/>
</dbReference>
<dbReference type="GO" id="GO:0010032">
    <property type="term" value="P:meiotic chromosome condensation"/>
    <property type="evidence" value="ECO:0007669"/>
    <property type="project" value="TreeGrafter"/>
</dbReference>
<keyword evidence="3" id="KW-0498">Mitosis</keyword>
<dbReference type="InterPro" id="IPR032682">
    <property type="entry name" value="Cnd1_C"/>
</dbReference>